<keyword evidence="4" id="KW-1185">Reference proteome</keyword>
<dbReference type="InterPro" id="IPR011992">
    <property type="entry name" value="EF-hand-dom_pair"/>
</dbReference>
<dbReference type="InterPro" id="IPR052603">
    <property type="entry name" value="EFCB6"/>
</dbReference>
<sequence>METTTASAPTSFLSKTRKTDPDLTPEEWSHVQDIELRIQKDAFQRRLRLKEFFKDFDPLRKRYVTRTQFERILDDATLRLAPQEVDLLARAYLNAQTGDVRYGDFLDKIEKVFRLPCIEKTPLVEVCPPGGTLPPRFETKKLEQDAEERETDALIDRMALMQKTRGVVFKYYYQNFDKLRSGFVTENRFKRSFPFPFTPREIQLLADRFVNDKGDVNYMAIHDAITDPKSFIAEDPPPALSLLHMREDERMWNQQKLTPEEKLQALVVMNRLRLRDYFQDHDKLRKGYCTKTQARSILSAHFGVNIPEADWLALVARYSRDDGMFCYEALCEVIDEAFTVKAIEKNPDREVNYPTATTTEPARRNRMDYSLEEQEELHQLEDDIRTKMRQTRKLIVPTFQDFDKTRRGHVTKAQFHRVMSMLGFELSSKQVELLSLKYCNLGNKNEFDWVEFVKSIDPSDIVDDGFRVAIIEENTYFNKRGRVIGSPEKNEIRVHPAAFAC</sequence>
<feature type="compositionally biased region" description="Polar residues" evidence="1">
    <location>
        <begin position="1"/>
        <end position="14"/>
    </location>
</feature>
<evidence type="ECO:0000259" key="2">
    <source>
        <dbReference type="PROSITE" id="PS50222"/>
    </source>
</evidence>
<dbReference type="PANTHER" id="PTHR20875:SF0">
    <property type="entry name" value="GH12158P"/>
    <property type="match status" value="1"/>
</dbReference>
<organism evidence="3 4">
    <name type="scientific">Vitrella brassicaformis (strain CCMP3155)</name>
    <dbReference type="NCBI Taxonomy" id="1169540"/>
    <lineage>
        <taxon>Eukaryota</taxon>
        <taxon>Sar</taxon>
        <taxon>Alveolata</taxon>
        <taxon>Colpodellida</taxon>
        <taxon>Vitrellaceae</taxon>
        <taxon>Vitrella</taxon>
    </lineage>
</organism>
<dbReference type="OrthoDB" id="187808at2759"/>
<dbReference type="EMBL" id="CDMY01000746">
    <property type="protein sequence ID" value="CEM32084.1"/>
    <property type="molecule type" value="Genomic_DNA"/>
</dbReference>
<evidence type="ECO:0000313" key="4">
    <source>
        <dbReference type="Proteomes" id="UP000041254"/>
    </source>
</evidence>
<dbReference type="Proteomes" id="UP000041254">
    <property type="component" value="Unassembled WGS sequence"/>
</dbReference>
<dbReference type="AlphaFoldDB" id="A0A0G4GP71"/>
<accession>A0A0G4GP71</accession>
<protein>
    <recommendedName>
        <fullName evidence="2">EF-hand domain-containing protein</fullName>
    </recommendedName>
</protein>
<dbReference type="InterPro" id="IPR002048">
    <property type="entry name" value="EF_hand_dom"/>
</dbReference>
<dbReference type="SUPFAM" id="SSF47473">
    <property type="entry name" value="EF-hand"/>
    <property type="match status" value="2"/>
</dbReference>
<dbReference type="OMA" id="EFCDNIN"/>
<proteinExistence type="predicted"/>
<dbReference type="VEuPathDB" id="CryptoDB:Vbra_22361"/>
<feature type="region of interest" description="Disordered" evidence="1">
    <location>
        <begin position="1"/>
        <end position="24"/>
    </location>
</feature>
<dbReference type="PANTHER" id="PTHR20875">
    <property type="entry name" value="EF-HAND CALCIUM-BINDING DOMAIN-CONTAINING PROTEIN 6-RELATED"/>
    <property type="match status" value="1"/>
</dbReference>
<dbReference type="InParanoid" id="A0A0G4GP71"/>
<evidence type="ECO:0000256" key="1">
    <source>
        <dbReference type="SAM" id="MobiDB-lite"/>
    </source>
</evidence>
<dbReference type="STRING" id="1169540.A0A0G4GP71"/>
<dbReference type="PROSITE" id="PS50222">
    <property type="entry name" value="EF_HAND_2"/>
    <property type="match status" value="1"/>
</dbReference>
<dbReference type="GO" id="GO:0005509">
    <property type="term" value="F:calcium ion binding"/>
    <property type="evidence" value="ECO:0007669"/>
    <property type="project" value="InterPro"/>
</dbReference>
<name>A0A0G4GP71_VITBC</name>
<reference evidence="3 4" key="1">
    <citation type="submission" date="2014-11" db="EMBL/GenBank/DDBJ databases">
        <authorList>
            <person name="Zhu J."/>
            <person name="Qi W."/>
            <person name="Song R."/>
        </authorList>
    </citation>
    <scope>NUCLEOTIDE SEQUENCE [LARGE SCALE GENOMIC DNA]</scope>
</reference>
<dbReference type="Gene3D" id="1.10.238.10">
    <property type="entry name" value="EF-hand"/>
    <property type="match status" value="3"/>
</dbReference>
<evidence type="ECO:0000313" key="3">
    <source>
        <dbReference type="EMBL" id="CEM32084.1"/>
    </source>
</evidence>
<gene>
    <name evidence="3" type="ORF">Vbra_22361</name>
</gene>
<feature type="domain" description="EF-hand" evidence="2">
    <location>
        <begin position="399"/>
        <end position="425"/>
    </location>
</feature>